<protein>
    <submittedName>
        <fullName evidence="1">Uncharacterized protein</fullName>
    </submittedName>
</protein>
<proteinExistence type="predicted"/>
<gene>
    <name evidence="1" type="ORF">SAY86_021566</name>
</gene>
<reference evidence="1 2" key="1">
    <citation type="journal article" date="2023" name="Hortic Res">
        <title>Pangenome of water caltrop reveals structural variations and asymmetric subgenome divergence after allopolyploidization.</title>
        <authorList>
            <person name="Zhang X."/>
            <person name="Chen Y."/>
            <person name="Wang L."/>
            <person name="Yuan Y."/>
            <person name="Fang M."/>
            <person name="Shi L."/>
            <person name="Lu R."/>
            <person name="Comes H.P."/>
            <person name="Ma Y."/>
            <person name="Chen Y."/>
            <person name="Huang G."/>
            <person name="Zhou Y."/>
            <person name="Zheng Z."/>
            <person name="Qiu Y."/>
        </authorList>
    </citation>
    <scope>NUCLEOTIDE SEQUENCE [LARGE SCALE GENOMIC DNA]</scope>
    <source>
        <strain evidence="1">F231</strain>
    </source>
</reference>
<organism evidence="1 2">
    <name type="scientific">Trapa natans</name>
    <name type="common">Water chestnut</name>
    <dbReference type="NCBI Taxonomy" id="22666"/>
    <lineage>
        <taxon>Eukaryota</taxon>
        <taxon>Viridiplantae</taxon>
        <taxon>Streptophyta</taxon>
        <taxon>Embryophyta</taxon>
        <taxon>Tracheophyta</taxon>
        <taxon>Spermatophyta</taxon>
        <taxon>Magnoliopsida</taxon>
        <taxon>eudicotyledons</taxon>
        <taxon>Gunneridae</taxon>
        <taxon>Pentapetalae</taxon>
        <taxon>rosids</taxon>
        <taxon>malvids</taxon>
        <taxon>Myrtales</taxon>
        <taxon>Lythraceae</taxon>
        <taxon>Trapa</taxon>
    </lineage>
</organism>
<name>A0AAN7RD61_TRANT</name>
<evidence type="ECO:0000313" key="2">
    <source>
        <dbReference type="Proteomes" id="UP001346149"/>
    </source>
</evidence>
<dbReference type="Proteomes" id="UP001346149">
    <property type="component" value="Unassembled WGS sequence"/>
</dbReference>
<sequence length="117" mass="13402">MESIGSFLFQVHECFPNAWRSVGSLHGLLLWSLHLMRRDTSDQNLSWKILVVLAFSFCHEQYTIGPFGKVQRTHQISSKNGFKTKLEPSQNSHVAPQEAYPIVHTQYSPATAIKVYR</sequence>
<accession>A0AAN7RD61</accession>
<comment type="caution">
    <text evidence="1">The sequence shown here is derived from an EMBL/GenBank/DDBJ whole genome shotgun (WGS) entry which is preliminary data.</text>
</comment>
<dbReference type="AlphaFoldDB" id="A0AAN7RD61"/>
<evidence type="ECO:0000313" key="1">
    <source>
        <dbReference type="EMBL" id="KAK4801079.1"/>
    </source>
</evidence>
<dbReference type="EMBL" id="JAXQNO010000003">
    <property type="protein sequence ID" value="KAK4801079.1"/>
    <property type="molecule type" value="Genomic_DNA"/>
</dbReference>
<keyword evidence="2" id="KW-1185">Reference proteome</keyword>